<sequence>MNRKYLICRQDKKNCSFKVLDIQLDIFICNFSKEYWREFNSGNSFGAKKLLNRACEWLQKEKRRLKLISKKANKETIKMLKTLEIGDILFWTTQSKEVKLFETPSEFTQIARIKCQRFDGKVVEIPAYLLRKLSKGNFKCEFFLGDVENEKKAQELQDKSRYYGFRAEIEKKNDGYLLKIYGDSQQDVDDFINLSLEQDFDISPYI</sequence>
<organism evidence="1">
    <name type="scientific">marine sediment metagenome</name>
    <dbReference type="NCBI Taxonomy" id="412755"/>
    <lineage>
        <taxon>unclassified sequences</taxon>
        <taxon>metagenomes</taxon>
        <taxon>ecological metagenomes</taxon>
    </lineage>
</organism>
<dbReference type="EMBL" id="LAZR01020795">
    <property type="protein sequence ID" value="KKL87597.1"/>
    <property type="molecule type" value="Genomic_DNA"/>
</dbReference>
<protein>
    <submittedName>
        <fullName evidence="1">Uncharacterized protein</fullName>
    </submittedName>
</protein>
<evidence type="ECO:0000313" key="1">
    <source>
        <dbReference type="EMBL" id="KKL87597.1"/>
    </source>
</evidence>
<comment type="caution">
    <text evidence="1">The sequence shown here is derived from an EMBL/GenBank/DDBJ whole genome shotgun (WGS) entry which is preliminary data.</text>
</comment>
<reference evidence="1" key="1">
    <citation type="journal article" date="2015" name="Nature">
        <title>Complex archaea that bridge the gap between prokaryotes and eukaryotes.</title>
        <authorList>
            <person name="Spang A."/>
            <person name="Saw J.H."/>
            <person name="Jorgensen S.L."/>
            <person name="Zaremba-Niedzwiedzka K."/>
            <person name="Martijn J."/>
            <person name="Lind A.E."/>
            <person name="van Eijk R."/>
            <person name="Schleper C."/>
            <person name="Guy L."/>
            <person name="Ettema T.J."/>
        </authorList>
    </citation>
    <scope>NUCLEOTIDE SEQUENCE</scope>
</reference>
<proteinExistence type="predicted"/>
<name>A0A0F9IK18_9ZZZZ</name>
<gene>
    <name evidence="1" type="ORF">LCGC14_1933130</name>
</gene>
<dbReference type="AlphaFoldDB" id="A0A0F9IK18"/>
<accession>A0A0F9IK18</accession>